<name>A0A1E8Q2T1_9MYCO</name>
<feature type="domain" description="HTH lacI-type" evidence="4">
    <location>
        <begin position="1"/>
        <end position="53"/>
    </location>
</feature>
<dbReference type="CDD" id="cd06267">
    <property type="entry name" value="PBP1_LacI_sugar_binding-like"/>
    <property type="match status" value="1"/>
</dbReference>
<dbReference type="Gene3D" id="3.40.50.2300">
    <property type="match status" value="2"/>
</dbReference>
<accession>A0A1E8Q2T1</accession>
<keyword evidence="3" id="KW-0804">Transcription</keyword>
<evidence type="ECO:0000256" key="1">
    <source>
        <dbReference type="ARBA" id="ARBA00023015"/>
    </source>
</evidence>
<keyword evidence="2" id="KW-0238">DNA-binding</keyword>
<dbReference type="PROSITE" id="PS50932">
    <property type="entry name" value="HTH_LACI_2"/>
    <property type="match status" value="1"/>
</dbReference>
<evidence type="ECO:0000256" key="3">
    <source>
        <dbReference type="ARBA" id="ARBA00023163"/>
    </source>
</evidence>
<dbReference type="Proteomes" id="UP000178953">
    <property type="component" value="Unassembled WGS sequence"/>
</dbReference>
<dbReference type="GO" id="GO:0000976">
    <property type="term" value="F:transcription cis-regulatory region binding"/>
    <property type="evidence" value="ECO:0007669"/>
    <property type="project" value="TreeGrafter"/>
</dbReference>
<evidence type="ECO:0000313" key="6">
    <source>
        <dbReference type="Proteomes" id="UP000178953"/>
    </source>
</evidence>
<evidence type="ECO:0000259" key="4">
    <source>
        <dbReference type="PROSITE" id="PS50932"/>
    </source>
</evidence>
<dbReference type="Pfam" id="PF13377">
    <property type="entry name" value="Peripla_BP_3"/>
    <property type="match status" value="1"/>
</dbReference>
<dbReference type="Gene3D" id="1.10.260.40">
    <property type="entry name" value="lambda repressor-like DNA-binding domains"/>
    <property type="match status" value="1"/>
</dbReference>
<dbReference type="SUPFAM" id="SSF47413">
    <property type="entry name" value="lambda repressor-like DNA-binding domains"/>
    <property type="match status" value="1"/>
</dbReference>
<gene>
    <name evidence="5" type="ORF">BEL07_16255</name>
</gene>
<dbReference type="CDD" id="cd01392">
    <property type="entry name" value="HTH_LacI"/>
    <property type="match status" value="1"/>
</dbReference>
<keyword evidence="6" id="KW-1185">Reference proteome</keyword>
<sequence length="335" mass="35183">MADVARRAGVSRTLVSFVLDGKPGASEATKRRVLDVAREIGYRPDSAARLLARGRSRTLGVLMDVRQLFEAELVTRIYPAAEAAGYEVLLSANLPDRAESVPIEALLSHRCGSLVLLGPASDTGYVHGLAERTPVVVVGRRLDPAPGLATVRTNDAKGIRQAVAYLVGLGHVDIHHVDGGTDPGSADRRRAYRAAMRVHGISAHARVIAGAHTEAAGAAAARAMLASDALPTAVLAGNDRCALGLLDVLTRAGVDVPGQLSLIGYDDSALSDNPRIDLTTVHQDAEALARHAVRLSIAMVEGDDLDTADVVLEPRLVIRGTTAPPPQRSTSVVSK</sequence>
<dbReference type="InterPro" id="IPR046335">
    <property type="entry name" value="LacI/GalR-like_sensor"/>
</dbReference>
<dbReference type="AlphaFoldDB" id="A0A1E8Q2T1"/>
<dbReference type="InterPro" id="IPR000843">
    <property type="entry name" value="HTH_LacI"/>
</dbReference>
<keyword evidence="1" id="KW-0805">Transcription regulation</keyword>
<proteinExistence type="predicted"/>
<organism evidence="5 6">
    <name type="scientific">Mycolicibacterium grossiae</name>
    <dbReference type="NCBI Taxonomy" id="1552759"/>
    <lineage>
        <taxon>Bacteria</taxon>
        <taxon>Bacillati</taxon>
        <taxon>Actinomycetota</taxon>
        <taxon>Actinomycetes</taxon>
        <taxon>Mycobacteriales</taxon>
        <taxon>Mycobacteriaceae</taxon>
        <taxon>Mycolicibacterium</taxon>
    </lineage>
</organism>
<dbReference type="Pfam" id="PF00356">
    <property type="entry name" value="LacI"/>
    <property type="match status" value="1"/>
</dbReference>
<evidence type="ECO:0000313" key="5">
    <source>
        <dbReference type="EMBL" id="OFJ52697.1"/>
    </source>
</evidence>
<dbReference type="PANTHER" id="PTHR30146">
    <property type="entry name" value="LACI-RELATED TRANSCRIPTIONAL REPRESSOR"/>
    <property type="match status" value="1"/>
</dbReference>
<dbReference type="PANTHER" id="PTHR30146:SF155">
    <property type="entry name" value="ALANINE RACEMASE"/>
    <property type="match status" value="1"/>
</dbReference>
<comment type="caution">
    <text evidence="5">The sequence shown here is derived from an EMBL/GenBank/DDBJ whole genome shotgun (WGS) entry which is preliminary data.</text>
</comment>
<dbReference type="InterPro" id="IPR010982">
    <property type="entry name" value="Lambda_DNA-bd_dom_sf"/>
</dbReference>
<dbReference type="EMBL" id="MCHX01000036">
    <property type="protein sequence ID" value="OFJ52697.1"/>
    <property type="molecule type" value="Genomic_DNA"/>
</dbReference>
<protein>
    <submittedName>
        <fullName evidence="5">LacI family transcriptional regulator</fullName>
    </submittedName>
</protein>
<dbReference type="InterPro" id="IPR028082">
    <property type="entry name" value="Peripla_BP_I"/>
</dbReference>
<dbReference type="GO" id="GO:0003700">
    <property type="term" value="F:DNA-binding transcription factor activity"/>
    <property type="evidence" value="ECO:0007669"/>
    <property type="project" value="TreeGrafter"/>
</dbReference>
<reference evidence="5 6" key="1">
    <citation type="submission" date="2016-09" db="EMBL/GenBank/DDBJ databases">
        <title>genome sequence of Mycobacterium sp. 739 SCH.</title>
        <authorList>
            <person name="Greninger A.L."/>
            <person name="Qin X."/>
            <person name="Jerome K."/>
            <person name="Vora S."/>
            <person name="Quinn K."/>
        </authorList>
    </citation>
    <scope>NUCLEOTIDE SEQUENCE [LARGE SCALE GENOMIC DNA]</scope>
    <source>
        <strain evidence="5 6">SCH</strain>
    </source>
</reference>
<dbReference type="SMART" id="SM00354">
    <property type="entry name" value="HTH_LACI"/>
    <property type="match status" value="1"/>
</dbReference>
<dbReference type="SUPFAM" id="SSF53822">
    <property type="entry name" value="Periplasmic binding protein-like I"/>
    <property type="match status" value="1"/>
</dbReference>
<dbReference type="RefSeq" id="WP_070354199.1">
    <property type="nucleotide sequence ID" value="NZ_MCHX01000036.1"/>
</dbReference>
<evidence type="ECO:0000256" key="2">
    <source>
        <dbReference type="ARBA" id="ARBA00023125"/>
    </source>
</evidence>